<protein>
    <recommendedName>
        <fullName evidence="3">mitogen-activated protein kinase</fullName>
        <ecNumber evidence="3">2.7.11.24</ecNumber>
    </recommendedName>
</protein>
<feature type="non-terminal residue" evidence="16">
    <location>
        <position position="425"/>
    </location>
</feature>
<dbReference type="EMBL" id="KZ350085">
    <property type="protein sequence ID" value="PIO64241.1"/>
    <property type="molecule type" value="Genomic_DNA"/>
</dbReference>
<dbReference type="Proteomes" id="UP000230423">
    <property type="component" value="Unassembled WGS sequence"/>
</dbReference>
<dbReference type="InterPro" id="IPR000719">
    <property type="entry name" value="Prot_kinase_dom"/>
</dbReference>
<keyword evidence="7 13" id="KW-0547">Nucleotide-binding</keyword>
<comment type="catalytic activity">
    <reaction evidence="11">
        <text>L-threonyl-[protein] + ATP = O-phospho-L-threonyl-[protein] + ADP + H(+)</text>
        <dbReference type="Rhea" id="RHEA:46608"/>
        <dbReference type="Rhea" id="RHEA-COMP:11060"/>
        <dbReference type="Rhea" id="RHEA-COMP:11605"/>
        <dbReference type="ChEBI" id="CHEBI:15378"/>
        <dbReference type="ChEBI" id="CHEBI:30013"/>
        <dbReference type="ChEBI" id="CHEBI:30616"/>
        <dbReference type="ChEBI" id="CHEBI:61977"/>
        <dbReference type="ChEBI" id="CHEBI:456216"/>
        <dbReference type="EC" id="2.7.11.24"/>
    </reaction>
</comment>
<evidence type="ECO:0000259" key="15">
    <source>
        <dbReference type="PROSITE" id="PS50011"/>
    </source>
</evidence>
<dbReference type="SMART" id="SM00220">
    <property type="entry name" value="S_TKc"/>
    <property type="match status" value="1"/>
</dbReference>
<keyword evidence="17" id="KW-1185">Reference proteome</keyword>
<dbReference type="GO" id="GO:0051707">
    <property type="term" value="P:response to other organism"/>
    <property type="evidence" value="ECO:0007669"/>
    <property type="project" value="UniProtKB-ARBA"/>
</dbReference>
<accession>A0A2G9U1U1</accession>
<feature type="binding site" evidence="13">
    <location>
        <position position="88"/>
    </location>
    <ligand>
        <name>ATP</name>
        <dbReference type="ChEBI" id="CHEBI:30616"/>
    </ligand>
</feature>
<dbReference type="PROSITE" id="PS00107">
    <property type="entry name" value="PROTEIN_KINASE_ATP"/>
    <property type="match status" value="1"/>
</dbReference>
<evidence type="ECO:0000256" key="5">
    <source>
        <dbReference type="ARBA" id="ARBA00022553"/>
    </source>
</evidence>
<dbReference type="GO" id="GO:0006952">
    <property type="term" value="P:defense response"/>
    <property type="evidence" value="ECO:0007669"/>
    <property type="project" value="UniProtKB-ARBA"/>
</dbReference>
<dbReference type="OrthoDB" id="192887at2759"/>
<dbReference type="InterPro" id="IPR017441">
    <property type="entry name" value="Protein_kinase_ATP_BS"/>
</dbReference>
<dbReference type="InterPro" id="IPR011009">
    <property type="entry name" value="Kinase-like_dom_sf"/>
</dbReference>
<evidence type="ECO:0000256" key="11">
    <source>
        <dbReference type="ARBA" id="ARBA00047592"/>
    </source>
</evidence>
<keyword evidence="6" id="KW-0808">Transferase</keyword>
<dbReference type="SUPFAM" id="SSF56112">
    <property type="entry name" value="Protein kinase-like (PK-like)"/>
    <property type="match status" value="2"/>
</dbReference>
<keyword evidence="10" id="KW-0131">Cell cycle</keyword>
<dbReference type="GO" id="GO:0005524">
    <property type="term" value="F:ATP binding"/>
    <property type="evidence" value="ECO:0007669"/>
    <property type="project" value="UniProtKB-UniRule"/>
</dbReference>
<keyword evidence="4 14" id="KW-0723">Serine/threonine-protein kinase</keyword>
<dbReference type="FunFam" id="3.30.200.20:FF:000181">
    <property type="entry name" value="Mitogen-activated protein kinase"/>
    <property type="match status" value="1"/>
</dbReference>
<sequence length="425" mass="48455">WTAGTLIVSNFSGLSRTARNEGAIPTNMSTAMTEEESASTRNNVEEIHGQLFEVGPRYVNLSYIGEGAYGMVASALDTVTRERVAIKKISPFEHQTFCQRTLREIKILTRFKHENIINIQEIIRSVSVEQMKDIYIVQCLMETDLYKLLKTQKLSNDHVCYFLYQICDFGLARVTDPQTDHTGFLTEYVATRWYRAPEIMLNSKGYTKSIDVWSILRGLKYIHSANVLHRDLKPSNLLLNTTCDLKICDFGLARVTDPQTDHTGFLTEYVATRWYRAPEIMLNSKGYTKSIDVWSVGCILAEMLSNRPLFPGKHYLDQLNLILAVVGSPSQEDLQCIINDKARSYLISLPHKPKQPWSRLYPGADPRALDLLEKMLTFNPHNSTSVLPAGTLGYVQTYFLPRFLVKDLMVGVMRCAVAYCRVWVR</sequence>
<dbReference type="EC" id="2.7.11.24" evidence="3"/>
<evidence type="ECO:0000256" key="9">
    <source>
        <dbReference type="ARBA" id="ARBA00022840"/>
    </source>
</evidence>
<evidence type="ECO:0000313" key="17">
    <source>
        <dbReference type="Proteomes" id="UP000230423"/>
    </source>
</evidence>
<dbReference type="InterPro" id="IPR008271">
    <property type="entry name" value="Ser/Thr_kinase_AS"/>
</dbReference>
<comment type="similarity">
    <text evidence="2">Belongs to the protein kinase superfamily. CMGC Ser/Thr protein kinase family. MAP kinase subfamily.</text>
</comment>
<evidence type="ECO:0000256" key="12">
    <source>
        <dbReference type="ARBA" id="ARBA00048312"/>
    </source>
</evidence>
<proteinExistence type="inferred from homology"/>
<evidence type="ECO:0000256" key="14">
    <source>
        <dbReference type="RuleBase" id="RU000304"/>
    </source>
</evidence>
<evidence type="ECO:0000256" key="8">
    <source>
        <dbReference type="ARBA" id="ARBA00022777"/>
    </source>
</evidence>
<dbReference type="FunFam" id="1.10.510.10:FF:000624">
    <property type="entry name" value="Mitogen-activated protein kinase"/>
    <property type="match status" value="1"/>
</dbReference>
<dbReference type="CDD" id="cd07849">
    <property type="entry name" value="STKc_ERK1_2_like"/>
    <property type="match status" value="1"/>
</dbReference>
<dbReference type="PRINTS" id="PR01770">
    <property type="entry name" value="ERK1ERK2MAPK"/>
</dbReference>
<comment type="catalytic activity">
    <reaction evidence="12">
        <text>L-seryl-[protein] + ATP = O-phospho-L-seryl-[protein] + ADP + H(+)</text>
        <dbReference type="Rhea" id="RHEA:17989"/>
        <dbReference type="Rhea" id="RHEA-COMP:9863"/>
        <dbReference type="Rhea" id="RHEA-COMP:11604"/>
        <dbReference type="ChEBI" id="CHEBI:15378"/>
        <dbReference type="ChEBI" id="CHEBI:29999"/>
        <dbReference type="ChEBI" id="CHEBI:30616"/>
        <dbReference type="ChEBI" id="CHEBI:83421"/>
        <dbReference type="ChEBI" id="CHEBI:456216"/>
        <dbReference type="EC" id="2.7.11.24"/>
    </reaction>
</comment>
<keyword evidence="9 13" id="KW-0067">ATP-binding</keyword>
<evidence type="ECO:0000256" key="4">
    <source>
        <dbReference type="ARBA" id="ARBA00022527"/>
    </source>
</evidence>
<evidence type="ECO:0000256" key="3">
    <source>
        <dbReference type="ARBA" id="ARBA00012411"/>
    </source>
</evidence>
<keyword evidence="8 16" id="KW-0418">Kinase</keyword>
<evidence type="ECO:0000256" key="13">
    <source>
        <dbReference type="PROSITE-ProRule" id="PRU10141"/>
    </source>
</evidence>
<dbReference type="GO" id="GO:0003006">
    <property type="term" value="P:developmental process involved in reproduction"/>
    <property type="evidence" value="ECO:0007669"/>
    <property type="project" value="UniProtKB-ARBA"/>
</dbReference>
<dbReference type="InterPro" id="IPR050117">
    <property type="entry name" value="MAPK"/>
</dbReference>
<evidence type="ECO:0000313" key="16">
    <source>
        <dbReference type="EMBL" id="PIO64241.1"/>
    </source>
</evidence>
<feature type="non-terminal residue" evidence="16">
    <location>
        <position position="1"/>
    </location>
</feature>
<gene>
    <name evidence="16" type="ORF">TELCIR_14138</name>
</gene>
<evidence type="ECO:0000256" key="1">
    <source>
        <dbReference type="ARBA" id="ARBA00001946"/>
    </source>
</evidence>
<dbReference type="Gene3D" id="1.10.510.10">
    <property type="entry name" value="Transferase(Phosphotransferase) domain 1"/>
    <property type="match status" value="2"/>
</dbReference>
<dbReference type="GO" id="GO:0048468">
    <property type="term" value="P:cell development"/>
    <property type="evidence" value="ECO:0007669"/>
    <property type="project" value="UniProtKB-ARBA"/>
</dbReference>
<reference evidence="16 17" key="1">
    <citation type="submission" date="2015-09" db="EMBL/GenBank/DDBJ databases">
        <title>Draft genome of the parasitic nematode Teladorsagia circumcincta isolate WARC Sus (inbred).</title>
        <authorList>
            <person name="Mitreva M."/>
        </authorList>
    </citation>
    <scope>NUCLEOTIDE SEQUENCE [LARGE SCALE GENOMIC DNA]</scope>
    <source>
        <strain evidence="16 17">S</strain>
    </source>
</reference>
<evidence type="ECO:0000256" key="7">
    <source>
        <dbReference type="ARBA" id="ARBA00022741"/>
    </source>
</evidence>
<name>A0A2G9U1U1_TELCI</name>
<dbReference type="GO" id="GO:0005737">
    <property type="term" value="C:cytoplasm"/>
    <property type="evidence" value="ECO:0007669"/>
    <property type="project" value="UniProtKB-ARBA"/>
</dbReference>
<keyword evidence="5" id="KW-0597">Phosphoprotein</keyword>
<comment type="cofactor">
    <cofactor evidence="1">
        <name>Mg(2+)</name>
        <dbReference type="ChEBI" id="CHEBI:18420"/>
    </cofactor>
</comment>
<dbReference type="GO" id="GO:0002164">
    <property type="term" value="P:larval development"/>
    <property type="evidence" value="ECO:0007669"/>
    <property type="project" value="UniProtKB-ARBA"/>
</dbReference>
<dbReference type="Pfam" id="PF00069">
    <property type="entry name" value="Pkinase"/>
    <property type="match status" value="2"/>
</dbReference>
<feature type="domain" description="Protein kinase" evidence="15">
    <location>
        <begin position="58"/>
        <end position="399"/>
    </location>
</feature>
<dbReference type="PANTHER" id="PTHR24055">
    <property type="entry name" value="MITOGEN-ACTIVATED PROTEIN KINASE"/>
    <property type="match status" value="1"/>
</dbReference>
<dbReference type="PROSITE" id="PS50011">
    <property type="entry name" value="PROTEIN_KINASE_DOM"/>
    <property type="match status" value="1"/>
</dbReference>
<dbReference type="GO" id="GO:0004707">
    <property type="term" value="F:MAP kinase activity"/>
    <property type="evidence" value="ECO:0007669"/>
    <property type="project" value="UniProtKB-EC"/>
</dbReference>
<dbReference type="GO" id="GO:0005634">
    <property type="term" value="C:nucleus"/>
    <property type="evidence" value="ECO:0007669"/>
    <property type="project" value="UniProtKB-ARBA"/>
</dbReference>
<dbReference type="GO" id="GO:0048513">
    <property type="term" value="P:animal organ development"/>
    <property type="evidence" value="ECO:0007669"/>
    <property type="project" value="UniProtKB-ARBA"/>
</dbReference>
<dbReference type="PROSITE" id="PS00108">
    <property type="entry name" value="PROTEIN_KINASE_ST"/>
    <property type="match status" value="1"/>
</dbReference>
<dbReference type="Gene3D" id="3.30.200.20">
    <property type="entry name" value="Phosphorylase Kinase, domain 1"/>
    <property type="match status" value="1"/>
</dbReference>
<evidence type="ECO:0000256" key="6">
    <source>
        <dbReference type="ARBA" id="ARBA00022679"/>
    </source>
</evidence>
<dbReference type="GO" id="GO:0022412">
    <property type="term" value="P:cellular process involved in reproduction in multicellular organism"/>
    <property type="evidence" value="ECO:0007669"/>
    <property type="project" value="UniProtKB-ARBA"/>
</dbReference>
<dbReference type="AlphaFoldDB" id="A0A2G9U1U1"/>
<organism evidence="16 17">
    <name type="scientific">Teladorsagia circumcincta</name>
    <name type="common">Brown stomach worm</name>
    <name type="synonym">Ostertagia circumcincta</name>
    <dbReference type="NCBI Taxonomy" id="45464"/>
    <lineage>
        <taxon>Eukaryota</taxon>
        <taxon>Metazoa</taxon>
        <taxon>Ecdysozoa</taxon>
        <taxon>Nematoda</taxon>
        <taxon>Chromadorea</taxon>
        <taxon>Rhabditida</taxon>
        <taxon>Rhabditina</taxon>
        <taxon>Rhabditomorpha</taxon>
        <taxon>Strongyloidea</taxon>
        <taxon>Trichostrongylidae</taxon>
        <taxon>Teladorsagia</taxon>
    </lineage>
</organism>
<evidence type="ECO:0000256" key="2">
    <source>
        <dbReference type="ARBA" id="ARBA00008832"/>
    </source>
</evidence>
<dbReference type="InterPro" id="IPR008349">
    <property type="entry name" value="MAPK_ERK1/2"/>
</dbReference>
<evidence type="ECO:0000256" key="10">
    <source>
        <dbReference type="ARBA" id="ARBA00023306"/>
    </source>
</evidence>